<dbReference type="SUPFAM" id="SSF48726">
    <property type="entry name" value="Immunoglobulin"/>
    <property type="match status" value="1"/>
</dbReference>
<dbReference type="PANTHER" id="PTHR21261:SF3">
    <property type="entry name" value="BEATEN PATH VII"/>
    <property type="match status" value="1"/>
</dbReference>
<dbReference type="Gene3D" id="2.60.40.10">
    <property type="entry name" value="Immunoglobulins"/>
    <property type="match status" value="1"/>
</dbReference>
<reference evidence="2 3" key="1">
    <citation type="journal article" date="2019" name="Commun. Biol.">
        <title>The bagworm genome reveals a unique fibroin gene that provides high tensile strength.</title>
        <authorList>
            <person name="Kono N."/>
            <person name="Nakamura H."/>
            <person name="Ohtoshi R."/>
            <person name="Tomita M."/>
            <person name="Numata K."/>
            <person name="Arakawa K."/>
        </authorList>
    </citation>
    <scope>NUCLEOTIDE SEQUENCE [LARGE SCALE GENOMIC DNA]</scope>
</reference>
<evidence type="ECO:0000313" key="3">
    <source>
        <dbReference type="Proteomes" id="UP000299102"/>
    </source>
</evidence>
<dbReference type="PANTHER" id="PTHR21261">
    <property type="entry name" value="BEAT PROTEIN"/>
    <property type="match status" value="1"/>
</dbReference>
<feature type="domain" description="Ig-like" evidence="1">
    <location>
        <begin position="2"/>
        <end position="49"/>
    </location>
</feature>
<dbReference type="InterPro" id="IPR036179">
    <property type="entry name" value="Ig-like_dom_sf"/>
</dbReference>
<dbReference type="OrthoDB" id="8915289at2759"/>
<dbReference type="PROSITE" id="PS50835">
    <property type="entry name" value="IG_LIKE"/>
    <property type="match status" value="1"/>
</dbReference>
<dbReference type="InterPro" id="IPR013783">
    <property type="entry name" value="Ig-like_fold"/>
</dbReference>
<name>A0A4C1W843_EUMVA</name>
<dbReference type="EMBL" id="BGZK01000481">
    <property type="protein sequence ID" value="GBP46315.1"/>
    <property type="molecule type" value="Genomic_DNA"/>
</dbReference>
<dbReference type="Proteomes" id="UP000299102">
    <property type="component" value="Unassembled WGS sequence"/>
</dbReference>
<dbReference type="InterPro" id="IPR007110">
    <property type="entry name" value="Ig-like_dom"/>
</dbReference>
<proteinExistence type="predicted"/>
<evidence type="ECO:0000259" key="1">
    <source>
        <dbReference type="PROSITE" id="PS50835"/>
    </source>
</evidence>
<comment type="caution">
    <text evidence="2">The sequence shown here is derived from an EMBL/GenBank/DDBJ whole genome shotgun (WGS) entry which is preliminary data.</text>
</comment>
<dbReference type="AlphaFoldDB" id="A0A4C1W843"/>
<protein>
    <recommendedName>
        <fullName evidence="1">Ig-like domain-containing protein</fullName>
    </recommendedName>
</protein>
<accession>A0A4C1W843</accession>
<organism evidence="2 3">
    <name type="scientific">Eumeta variegata</name>
    <name type="common">Bagworm moth</name>
    <name type="synonym">Eumeta japonica</name>
    <dbReference type="NCBI Taxonomy" id="151549"/>
    <lineage>
        <taxon>Eukaryota</taxon>
        <taxon>Metazoa</taxon>
        <taxon>Ecdysozoa</taxon>
        <taxon>Arthropoda</taxon>
        <taxon>Hexapoda</taxon>
        <taxon>Insecta</taxon>
        <taxon>Pterygota</taxon>
        <taxon>Neoptera</taxon>
        <taxon>Endopterygota</taxon>
        <taxon>Lepidoptera</taxon>
        <taxon>Glossata</taxon>
        <taxon>Ditrysia</taxon>
        <taxon>Tineoidea</taxon>
        <taxon>Psychidae</taxon>
        <taxon>Oiketicinae</taxon>
        <taxon>Eumeta</taxon>
    </lineage>
</organism>
<keyword evidence="3" id="KW-1185">Reference proteome</keyword>
<dbReference type="STRING" id="151549.A0A4C1W843"/>
<gene>
    <name evidence="2" type="ORF">EVAR_39692_1</name>
</gene>
<evidence type="ECO:0000313" key="2">
    <source>
        <dbReference type="EMBL" id="GBP46315.1"/>
    </source>
</evidence>
<sequence>MPDLDPQKHQPRINFPSRHITAGETLRVNCTSAPALPAPHITWFINGNKVDELMVHAHKYPVSVRERGARRPRQHRHQPSPPPLLALTHSSHAATHPPGCGIHDAEIGEMLSEGANMVRSASRHRSRRPARGRELYITISELQLVATGRLEIACVSTIPEFRSIDDKFADLRNDSAIVDVFKPATLSQPSANMTKKAEEGASYGSAVRSALWVAWLCAAAPALRPGA</sequence>